<organism evidence="1 2">
    <name type="scientific">Mangrovibacterium diazotrophicum</name>
    <dbReference type="NCBI Taxonomy" id="1261403"/>
    <lineage>
        <taxon>Bacteria</taxon>
        <taxon>Pseudomonadati</taxon>
        <taxon>Bacteroidota</taxon>
        <taxon>Bacteroidia</taxon>
        <taxon>Marinilabiliales</taxon>
        <taxon>Prolixibacteraceae</taxon>
        <taxon>Mangrovibacterium</taxon>
    </lineage>
</organism>
<proteinExistence type="predicted"/>
<dbReference type="RefSeq" id="WP_120271486.1">
    <property type="nucleotide sequence ID" value="NZ_RAPN01000001.1"/>
</dbReference>
<keyword evidence="2" id="KW-1185">Reference proteome</keyword>
<accession>A0A419W3X7</accession>
<dbReference type="EMBL" id="RAPN01000001">
    <property type="protein sequence ID" value="RKD90050.1"/>
    <property type="molecule type" value="Genomic_DNA"/>
</dbReference>
<reference evidence="1 2" key="1">
    <citation type="submission" date="2018-09" db="EMBL/GenBank/DDBJ databases">
        <title>Genomic Encyclopedia of Archaeal and Bacterial Type Strains, Phase II (KMG-II): from individual species to whole genera.</title>
        <authorList>
            <person name="Goeker M."/>
        </authorList>
    </citation>
    <scope>NUCLEOTIDE SEQUENCE [LARGE SCALE GENOMIC DNA]</scope>
    <source>
        <strain evidence="1 2">DSM 27148</strain>
    </source>
</reference>
<dbReference type="OrthoDB" id="7056491at2"/>
<dbReference type="Proteomes" id="UP000283387">
    <property type="component" value="Unassembled WGS sequence"/>
</dbReference>
<gene>
    <name evidence="1" type="ORF">BC643_0386</name>
</gene>
<protein>
    <submittedName>
        <fullName evidence="1">Uncharacterized protein</fullName>
    </submittedName>
</protein>
<dbReference type="CDD" id="cd09176">
    <property type="entry name" value="PLDc_unchar6"/>
    <property type="match status" value="1"/>
</dbReference>
<dbReference type="AlphaFoldDB" id="A0A419W3X7"/>
<comment type="caution">
    <text evidence="1">The sequence shown here is derived from an EMBL/GenBank/DDBJ whole genome shotgun (WGS) entry which is preliminary data.</text>
</comment>
<dbReference type="InterPro" id="IPR059166">
    <property type="entry name" value="PLD-like_cat"/>
</dbReference>
<name>A0A419W3X7_9BACT</name>
<sequence length="958" mass="110403">MIDRQNILDLIGRYANRYTSCVITCFSFDFTFFEERVMTILRTANIKNVNVFIDGKFLEQTQEMTAGYEFSNHRTYSINPIYETGVFHPKIMMLTGPKHGLLVIGSGNLTTSGLSTNDEIWGAFHLDSPLGPNASIFANVWYYLQSYLAQAKGFNQQKIDWIKKWSPWLEEIKSPVTNDFVPIDNNQSVKFVANQGSANSYTELQQSLPSQTIERLTVVSPYFDEKGQLLEQLDSRFEIKTFNCLTDPSAGILPYRMSEKLRERLVFYDWTKLIKDFDDTVNRLHAKIIHFQYADGLEYMYLGSANATLAGFGYQSNKAANAEAGVLIKRENGKSYLSELGIQLTNNAKIVIPTTKGVHRGEGDALEALSFDNRIVYAEINGSKIHLYLKQVSKQQFNLCVEDNLFEVKESFTLDAGSLEYKIELKTDCKARRVYLTLDDKRVSNYALLHNVVLQAKCNPDPSQAKLNEIVAGILNDSDEALLADLLSHADYQWIDGDGYEGTSISRGSSNAKIVVEREKVYAPITEDEFNQLESLQARHAEILNSPSVQIAEVLNLVSRGLINKEVKVHDSAEEMLANIDIDEQDGVEIELDRRIDDRAQHEKECRAIYRHLDKIDKLFENGLKRFYKTGIYKDTPEDPVNHKVLSNVSTFIDLLYLCYNKYYETTNTIFKIRFKREFAEQIKAIESQYGLVSTEQLDRDDINVKFYKVDSDLFPKVLKALNDVDADLFIHDEEYATSSDKVFYIEEGVLSGDDSWGLKYYIVDTLAHFILHSNSRAGFKKYSYDLANERMNRFRKDICEKAIFLLGNVSWRQKDEHLLQILVLDLLHFVYPEAITADNMIDLFQDIHSFYDNPRYMGKKLKSQLTRMLNEYVPAYMQWRAKYDSNRDQLFTDKNDVGLGDFIFSSNIGFTRLRNRYPSKLMLEKPGFEWDQQMNTYCMPIEYATTKIVAFTERQTR</sequence>
<evidence type="ECO:0000313" key="1">
    <source>
        <dbReference type="EMBL" id="RKD90050.1"/>
    </source>
</evidence>
<evidence type="ECO:0000313" key="2">
    <source>
        <dbReference type="Proteomes" id="UP000283387"/>
    </source>
</evidence>
<dbReference type="Gene3D" id="3.30.870.10">
    <property type="entry name" value="Endonuclease Chain A"/>
    <property type="match status" value="2"/>
</dbReference>